<dbReference type="Gene3D" id="2.60.40.10">
    <property type="entry name" value="Immunoglobulins"/>
    <property type="match status" value="1"/>
</dbReference>
<feature type="domain" description="Response regulatory" evidence="13">
    <location>
        <begin position="1124"/>
        <end position="1239"/>
    </location>
</feature>
<accession>A0A2N3HTL9</accession>
<evidence type="ECO:0000256" key="9">
    <source>
        <dbReference type="PROSITE-ProRule" id="PRU00169"/>
    </source>
</evidence>
<evidence type="ECO:0000256" key="3">
    <source>
        <dbReference type="ARBA" id="ARBA00022553"/>
    </source>
</evidence>
<evidence type="ECO:0000259" key="13">
    <source>
        <dbReference type="PROSITE" id="PS50110"/>
    </source>
</evidence>
<dbReference type="RefSeq" id="WP_101262415.1">
    <property type="nucleotide sequence ID" value="NZ_MVDD01000014.1"/>
</dbReference>
<dbReference type="Proteomes" id="UP000233535">
    <property type="component" value="Unassembled WGS sequence"/>
</dbReference>
<dbReference type="PROSITE" id="PS50109">
    <property type="entry name" value="HIS_KIN"/>
    <property type="match status" value="1"/>
</dbReference>
<dbReference type="InterPro" id="IPR005467">
    <property type="entry name" value="His_kinase_dom"/>
</dbReference>
<keyword evidence="7" id="KW-0238">DNA-binding</keyword>
<dbReference type="SMART" id="SM00448">
    <property type="entry name" value="REC"/>
    <property type="match status" value="1"/>
</dbReference>
<dbReference type="PROSITE" id="PS01124">
    <property type="entry name" value="HTH_ARAC_FAMILY_2"/>
    <property type="match status" value="1"/>
</dbReference>
<dbReference type="PRINTS" id="PR00344">
    <property type="entry name" value="BCTRLSENSOR"/>
</dbReference>
<evidence type="ECO:0000259" key="11">
    <source>
        <dbReference type="PROSITE" id="PS01124"/>
    </source>
</evidence>
<keyword evidence="3 9" id="KW-0597">Phosphoprotein</keyword>
<comment type="caution">
    <text evidence="14">The sequence shown here is derived from an EMBL/GenBank/DDBJ whole genome shotgun (WGS) entry which is preliminary data.</text>
</comment>
<evidence type="ECO:0000256" key="1">
    <source>
        <dbReference type="ARBA" id="ARBA00000085"/>
    </source>
</evidence>
<dbReference type="Pfam" id="PF02518">
    <property type="entry name" value="HATPase_c"/>
    <property type="match status" value="1"/>
</dbReference>
<keyword evidence="5" id="KW-0418">Kinase</keyword>
<dbReference type="SMART" id="SM00342">
    <property type="entry name" value="HTH_ARAC"/>
    <property type="match status" value="1"/>
</dbReference>
<dbReference type="GO" id="GO:0000155">
    <property type="term" value="F:phosphorelay sensor kinase activity"/>
    <property type="evidence" value="ECO:0007669"/>
    <property type="project" value="InterPro"/>
</dbReference>
<evidence type="ECO:0000256" key="4">
    <source>
        <dbReference type="ARBA" id="ARBA00022679"/>
    </source>
</evidence>
<evidence type="ECO:0000256" key="2">
    <source>
        <dbReference type="ARBA" id="ARBA00012438"/>
    </source>
</evidence>
<evidence type="ECO:0000256" key="8">
    <source>
        <dbReference type="ARBA" id="ARBA00023163"/>
    </source>
</evidence>
<dbReference type="InterPro" id="IPR003594">
    <property type="entry name" value="HATPase_dom"/>
</dbReference>
<dbReference type="SUPFAM" id="SSF101898">
    <property type="entry name" value="NHL repeat"/>
    <property type="match status" value="1"/>
</dbReference>
<evidence type="ECO:0000256" key="6">
    <source>
        <dbReference type="ARBA" id="ARBA00023015"/>
    </source>
</evidence>
<dbReference type="PROSITE" id="PS50110">
    <property type="entry name" value="RESPONSE_REGULATORY"/>
    <property type="match status" value="1"/>
</dbReference>
<keyword evidence="6" id="KW-0805">Transcription regulation</keyword>
<dbReference type="Gene3D" id="3.30.565.10">
    <property type="entry name" value="Histidine kinase-like ATPase, C-terminal domain"/>
    <property type="match status" value="1"/>
</dbReference>
<dbReference type="InterPro" id="IPR036097">
    <property type="entry name" value="HisK_dim/P_sf"/>
</dbReference>
<dbReference type="InterPro" id="IPR015943">
    <property type="entry name" value="WD40/YVTN_repeat-like_dom_sf"/>
</dbReference>
<keyword evidence="4" id="KW-0808">Transferase</keyword>
<dbReference type="SMART" id="SM00387">
    <property type="entry name" value="HATPase_c"/>
    <property type="match status" value="1"/>
</dbReference>
<keyword evidence="10" id="KW-0472">Membrane</keyword>
<dbReference type="CDD" id="cd17574">
    <property type="entry name" value="REC_OmpR"/>
    <property type="match status" value="1"/>
</dbReference>
<dbReference type="FunFam" id="3.30.565.10:FF:000006">
    <property type="entry name" value="Sensor histidine kinase WalK"/>
    <property type="match status" value="1"/>
</dbReference>
<dbReference type="InterPro" id="IPR001789">
    <property type="entry name" value="Sig_transdc_resp-reg_receiver"/>
</dbReference>
<dbReference type="OrthoDB" id="9809670at2"/>
<dbReference type="InterPro" id="IPR004358">
    <property type="entry name" value="Sig_transdc_His_kin-like_C"/>
</dbReference>
<feature type="domain" description="Histidine kinase" evidence="12">
    <location>
        <begin position="861"/>
        <end position="1079"/>
    </location>
</feature>
<evidence type="ECO:0000256" key="7">
    <source>
        <dbReference type="ARBA" id="ARBA00023125"/>
    </source>
</evidence>
<protein>
    <recommendedName>
        <fullName evidence="2">histidine kinase</fullName>
        <ecNumber evidence="2">2.7.13.3</ecNumber>
    </recommendedName>
</protein>
<evidence type="ECO:0000256" key="10">
    <source>
        <dbReference type="SAM" id="Phobius"/>
    </source>
</evidence>
<dbReference type="SUPFAM" id="SSF47384">
    <property type="entry name" value="Homodimeric domain of signal transducing histidine kinase"/>
    <property type="match status" value="1"/>
</dbReference>
<dbReference type="Gene3D" id="1.10.10.60">
    <property type="entry name" value="Homeodomain-like"/>
    <property type="match status" value="1"/>
</dbReference>
<dbReference type="Pfam" id="PF00072">
    <property type="entry name" value="Response_reg"/>
    <property type="match status" value="1"/>
</dbReference>
<dbReference type="Gene3D" id="1.10.287.130">
    <property type="match status" value="1"/>
</dbReference>
<dbReference type="SUPFAM" id="SSF55874">
    <property type="entry name" value="ATPase domain of HSP90 chaperone/DNA topoisomerase II/histidine kinase"/>
    <property type="match status" value="1"/>
</dbReference>
<dbReference type="GO" id="GO:0043565">
    <property type="term" value="F:sequence-specific DNA binding"/>
    <property type="evidence" value="ECO:0007669"/>
    <property type="project" value="InterPro"/>
</dbReference>
<proteinExistence type="predicted"/>
<dbReference type="PROSITE" id="PS00041">
    <property type="entry name" value="HTH_ARAC_FAMILY_1"/>
    <property type="match status" value="1"/>
</dbReference>
<dbReference type="SUPFAM" id="SSF63829">
    <property type="entry name" value="Calcium-dependent phosphotriesterase"/>
    <property type="match status" value="1"/>
</dbReference>
<feature type="modified residue" description="4-aspartylphosphate" evidence="9">
    <location>
        <position position="1172"/>
    </location>
</feature>
<dbReference type="InterPro" id="IPR003661">
    <property type="entry name" value="HisK_dim/P_dom"/>
</dbReference>
<dbReference type="EC" id="2.7.13.3" evidence="2"/>
<reference evidence="14 15" key="1">
    <citation type="journal article" date="2017" name="Front. Microbiol.">
        <title>Labilibaculum manganireducens gen. nov., sp. nov. and Labilibaculum filiforme sp. nov., Novel Bacteroidetes Isolated from Subsurface Sediments of the Baltic Sea.</title>
        <authorList>
            <person name="Vandieken V."/>
            <person name="Marshall I.P."/>
            <person name="Niemann H."/>
            <person name="Engelen B."/>
            <person name="Cypionka H."/>
        </authorList>
    </citation>
    <scope>NUCLEOTIDE SEQUENCE [LARGE SCALE GENOMIC DNA]</scope>
    <source>
        <strain evidence="14 15">59.16B</strain>
    </source>
</reference>
<dbReference type="InterPro" id="IPR018060">
    <property type="entry name" value="HTH_AraC"/>
</dbReference>
<dbReference type="SUPFAM" id="SSF52172">
    <property type="entry name" value="CheY-like"/>
    <property type="match status" value="1"/>
</dbReference>
<keyword evidence="10" id="KW-0812">Transmembrane</keyword>
<dbReference type="Gene3D" id="2.130.10.10">
    <property type="entry name" value="YVTN repeat-like/Quinoprotein amine dehydrogenase"/>
    <property type="match status" value="4"/>
</dbReference>
<dbReference type="EMBL" id="MVDD01000014">
    <property type="protein sequence ID" value="PKQ61396.1"/>
    <property type="molecule type" value="Genomic_DNA"/>
</dbReference>
<evidence type="ECO:0000313" key="14">
    <source>
        <dbReference type="EMBL" id="PKQ61396.1"/>
    </source>
</evidence>
<dbReference type="SUPFAM" id="SSF46689">
    <property type="entry name" value="Homeodomain-like"/>
    <property type="match status" value="1"/>
</dbReference>
<evidence type="ECO:0000259" key="12">
    <source>
        <dbReference type="PROSITE" id="PS50109"/>
    </source>
</evidence>
<organism evidence="14 15">
    <name type="scientific">Labilibaculum filiforme</name>
    <dbReference type="NCBI Taxonomy" id="1940526"/>
    <lineage>
        <taxon>Bacteria</taxon>
        <taxon>Pseudomonadati</taxon>
        <taxon>Bacteroidota</taxon>
        <taxon>Bacteroidia</taxon>
        <taxon>Marinilabiliales</taxon>
        <taxon>Marinifilaceae</taxon>
        <taxon>Labilibaculum</taxon>
    </lineage>
</organism>
<evidence type="ECO:0000313" key="15">
    <source>
        <dbReference type="Proteomes" id="UP000233535"/>
    </source>
</evidence>
<feature type="domain" description="HTH araC/xylS-type" evidence="11">
    <location>
        <begin position="1271"/>
        <end position="1370"/>
    </location>
</feature>
<dbReference type="InterPro" id="IPR018062">
    <property type="entry name" value="HTH_AraC-typ_CS"/>
</dbReference>
<name>A0A2N3HTL9_9BACT</name>
<dbReference type="PANTHER" id="PTHR43547">
    <property type="entry name" value="TWO-COMPONENT HISTIDINE KINASE"/>
    <property type="match status" value="1"/>
</dbReference>
<keyword evidence="8" id="KW-0804">Transcription</keyword>
<keyword evidence="15" id="KW-1185">Reference proteome</keyword>
<dbReference type="GO" id="GO:0003700">
    <property type="term" value="F:DNA-binding transcription factor activity"/>
    <property type="evidence" value="ECO:0007669"/>
    <property type="project" value="InterPro"/>
</dbReference>
<dbReference type="InterPro" id="IPR036890">
    <property type="entry name" value="HATPase_C_sf"/>
</dbReference>
<sequence length="1376" mass="157687">MSKYLQIVVIVLFWGINVFATPEQSKLEPLQQITISEGLSHNGVTSVLEDSKGYLWVGTYDGLNRYNGYEVKSIRNTIDEKLMVSNRVRALLEDKNGNIWIGSDKGVSIYDYSTEKITDIYSNSFTIKGENGPIVRKMIKSENGDIVCITDKEGVLIFQDDYTFKSKHLPSKNITTEDVLFHDGLQLNEAFFLFSTSVGLLQFNLESKNFKHILRDEILFSTAILKIEENELLLSKQEGLAIIKINDSGSELNFQLSPTYLKEHKFVSFSVDQLNNLWLGTVNRGIIHIQDLEKFKNRKKNKVSVFKANTTFLRVSCVVSNTSSGCWIGTFEKGLYRFPLNENPFHFYASEMNSKYGIATNGILSITALDKERVYIVSNSGGVALFNTNTRNFEALPFNLVNDLAPRVGLLSKDSKANIWISSGNVEDEVLLIPSGSKKVISIGGNRSFKLKDIRAIEEDKYGNFWIGGANNVFKIKLNEQHEIIDIQSLIANPYFDDNKFSLTRVIYVDTEHDFIWIGTDTNGLYRVDTKGNISLEKANISQYSNNSALESSLSSNFVSSIFRIPNGDLWIGTEQGGVYKVEDSNKAPSFIRFSEKEGLSNNVVKNICYDGDENLWITTNIGLNKFNLKTERISRYRKEDGLPFEAFDYASCVLKNGQVVLSSQEGFCYFNPDLLISNKKMPWVELGSFSVNNKLIEPKDTINGRVILNKRIGEESEIELKYDENVFTIQLTALHFENPENHLIKYRLFPLNSDWIKVPSEKCYIDFNGVQPGEYWFEYSGSNSFDQWTKVKRLKITIKPPFWKSNLAIVFYIVFVLAFIIVIMRIIIRMKDLKHSLEIELIEKERSEEITNAKFRFFSNISHEFKTPLTLISGPIEFLMRRFQHDPELKDRLDLVNRQSHKMSQLVDQVHDFQKADKNLLQTHYSTFRFDLFIKDMILEYAYLAKNSSKQLELIGELPPVVINADKDKLEKILNNLLSNAFKFTKVNDFIRINYWVEKDNNLVVTVADSGKGIHPKDIAHVFERFYQSQQKNNEYIGGSGIGLAFSKKLVEMHYGTIAVESEYKHGTTFTFKLPVVTEAEEEVVSRSLEGIIAFEKNFNNNESISNKESQNYQINEKLVDSVIYLVEDNADMRLFIERELSKIFKVKSFENGLECLNAMELEWPDIIISDVLMPELNGLDLTKQIKSDVKTSHIPIILLTACTTVEDQIEGLKNGADAYIVKPFNMTYLITTAETILLNRKMLRERFQIDFRVGVEKKSLSAGDSIFLEKLYGLITDNLSNQELDLDLFASELCLNRTLFYQKVKQLTDNTPFELLKMYRLKKAAELLVNTDMQVSEISDLTGFKSRTHFSKLFKDKYDVTPGKYAMEQKMKSK</sequence>
<feature type="transmembrane region" description="Helical" evidence="10">
    <location>
        <begin position="808"/>
        <end position="829"/>
    </location>
</feature>
<dbReference type="InterPro" id="IPR013783">
    <property type="entry name" value="Ig-like_fold"/>
</dbReference>
<gene>
    <name evidence="14" type="ORF">BZG02_15675</name>
</gene>
<keyword evidence="10" id="KW-1133">Transmembrane helix</keyword>
<dbReference type="SMART" id="SM00388">
    <property type="entry name" value="HisKA"/>
    <property type="match status" value="1"/>
</dbReference>
<dbReference type="InterPro" id="IPR009057">
    <property type="entry name" value="Homeodomain-like_sf"/>
</dbReference>
<comment type="catalytic activity">
    <reaction evidence="1">
        <text>ATP + protein L-histidine = ADP + protein N-phospho-L-histidine.</text>
        <dbReference type="EC" id="2.7.13.3"/>
    </reaction>
</comment>
<dbReference type="Pfam" id="PF12833">
    <property type="entry name" value="HTH_18"/>
    <property type="match status" value="1"/>
</dbReference>
<dbReference type="PANTHER" id="PTHR43547:SF2">
    <property type="entry name" value="HYBRID SIGNAL TRANSDUCTION HISTIDINE KINASE C"/>
    <property type="match status" value="1"/>
</dbReference>
<dbReference type="Pfam" id="PF07494">
    <property type="entry name" value="Reg_prop"/>
    <property type="match status" value="4"/>
</dbReference>
<dbReference type="CDD" id="cd00082">
    <property type="entry name" value="HisKA"/>
    <property type="match status" value="1"/>
</dbReference>
<dbReference type="InterPro" id="IPR011110">
    <property type="entry name" value="Reg_prop"/>
</dbReference>
<evidence type="ECO:0000256" key="5">
    <source>
        <dbReference type="ARBA" id="ARBA00022777"/>
    </source>
</evidence>
<dbReference type="Pfam" id="PF00512">
    <property type="entry name" value="HisKA"/>
    <property type="match status" value="1"/>
</dbReference>
<dbReference type="Gene3D" id="3.40.50.2300">
    <property type="match status" value="1"/>
</dbReference>
<dbReference type="InterPro" id="IPR011006">
    <property type="entry name" value="CheY-like_superfamily"/>
</dbReference>